<evidence type="ECO:0000256" key="1">
    <source>
        <dbReference type="SAM" id="MobiDB-lite"/>
    </source>
</evidence>
<reference evidence="5" key="1">
    <citation type="journal article" date="2019" name="Int. J. Syst. Evol. Microbiol.">
        <title>The Global Catalogue of Microorganisms (GCM) 10K type strain sequencing project: providing services to taxonomists for standard genome sequencing and annotation.</title>
        <authorList>
            <consortium name="The Broad Institute Genomics Platform"/>
            <consortium name="The Broad Institute Genome Sequencing Center for Infectious Disease"/>
            <person name="Wu L."/>
            <person name="Ma J."/>
        </authorList>
    </citation>
    <scope>NUCLEOTIDE SEQUENCE [LARGE SCALE GENOMIC DNA]</scope>
    <source>
        <strain evidence="5">JCM 17024</strain>
    </source>
</reference>
<sequence length="323" mass="33844">MSSDETPNLPAARNTRDAVREKAQRVRAQQSRARLMRRLIIGTVAVVAVGSIGAAVAFAVGSSISKPMMDPSGMIDDGVTVNDITLASGDAAATSPDAVPTPSEAAATPTPKTTETAVDPTEIHIYVDYLSAGASEFEKANARQLAGWIKEGAVTVTYHPIALLTASSNGTKYSLRAASAAACVVTYSPDQFFDFNHELLTDQPEIDSDGRSDEDLANLAVAVGAENVKKVRSCIEDQDFVGWAKDATARALEGPLPGSKDLKLTNEALIIVGGEAYVGALDDPAEFSQFVLTTASDQYYGATEPTPTPTPPATPVPTESPES</sequence>
<gene>
    <name evidence="4" type="ORF">GCM10022383_19610</name>
</gene>
<comment type="caution">
    <text evidence="4">The sequence shown here is derived from an EMBL/GenBank/DDBJ whole genome shotgun (WGS) entry which is preliminary data.</text>
</comment>
<feature type="region of interest" description="Disordered" evidence="1">
    <location>
        <begin position="91"/>
        <end position="117"/>
    </location>
</feature>
<feature type="region of interest" description="Disordered" evidence="1">
    <location>
        <begin position="298"/>
        <end position="323"/>
    </location>
</feature>
<dbReference type="RefSeq" id="WP_344819378.1">
    <property type="nucleotide sequence ID" value="NZ_BAABCP010000001.1"/>
</dbReference>
<dbReference type="EMBL" id="BAABCP010000001">
    <property type="protein sequence ID" value="GAA3941884.1"/>
    <property type="molecule type" value="Genomic_DNA"/>
</dbReference>
<keyword evidence="2" id="KW-1133">Transmembrane helix</keyword>
<evidence type="ECO:0000313" key="5">
    <source>
        <dbReference type="Proteomes" id="UP001501591"/>
    </source>
</evidence>
<evidence type="ECO:0000313" key="4">
    <source>
        <dbReference type="EMBL" id="GAA3941884.1"/>
    </source>
</evidence>
<keyword evidence="5" id="KW-1185">Reference proteome</keyword>
<dbReference type="SUPFAM" id="SSF52833">
    <property type="entry name" value="Thioredoxin-like"/>
    <property type="match status" value="1"/>
</dbReference>
<keyword evidence="2" id="KW-0472">Membrane</keyword>
<feature type="compositionally biased region" description="Pro residues" evidence="1">
    <location>
        <begin position="306"/>
        <end position="315"/>
    </location>
</feature>
<dbReference type="Pfam" id="PF13462">
    <property type="entry name" value="Thioredoxin_4"/>
    <property type="match status" value="1"/>
</dbReference>
<feature type="region of interest" description="Disordered" evidence="1">
    <location>
        <begin position="1"/>
        <end position="22"/>
    </location>
</feature>
<evidence type="ECO:0000259" key="3">
    <source>
        <dbReference type="Pfam" id="PF13462"/>
    </source>
</evidence>
<feature type="transmembrane region" description="Helical" evidence="2">
    <location>
        <begin position="39"/>
        <end position="60"/>
    </location>
</feature>
<name>A0ABP7NBF4_9MICO</name>
<dbReference type="InterPro" id="IPR012336">
    <property type="entry name" value="Thioredoxin-like_fold"/>
</dbReference>
<dbReference type="Proteomes" id="UP001501591">
    <property type="component" value="Unassembled WGS sequence"/>
</dbReference>
<dbReference type="InterPro" id="IPR036249">
    <property type="entry name" value="Thioredoxin-like_sf"/>
</dbReference>
<feature type="domain" description="Thioredoxin-like fold" evidence="3">
    <location>
        <begin position="121"/>
        <end position="251"/>
    </location>
</feature>
<keyword evidence="2" id="KW-0812">Transmembrane</keyword>
<organism evidence="4 5">
    <name type="scientific">Microbacterium soli</name>
    <dbReference type="NCBI Taxonomy" id="446075"/>
    <lineage>
        <taxon>Bacteria</taxon>
        <taxon>Bacillati</taxon>
        <taxon>Actinomycetota</taxon>
        <taxon>Actinomycetes</taxon>
        <taxon>Micrococcales</taxon>
        <taxon>Microbacteriaceae</taxon>
        <taxon>Microbacterium</taxon>
    </lineage>
</organism>
<accession>A0ABP7NBF4</accession>
<protein>
    <recommendedName>
        <fullName evidence="3">Thioredoxin-like fold domain-containing protein</fullName>
    </recommendedName>
</protein>
<proteinExistence type="predicted"/>
<dbReference type="Gene3D" id="3.40.30.10">
    <property type="entry name" value="Glutaredoxin"/>
    <property type="match status" value="1"/>
</dbReference>
<evidence type="ECO:0000256" key="2">
    <source>
        <dbReference type="SAM" id="Phobius"/>
    </source>
</evidence>
<feature type="compositionally biased region" description="Low complexity" evidence="1">
    <location>
        <begin position="100"/>
        <end position="117"/>
    </location>
</feature>